<dbReference type="RefSeq" id="WP_213889692.1">
    <property type="nucleotide sequence ID" value="NZ_JAGFNU010000007.1"/>
</dbReference>
<name>A0ABV5JM84_9RHOB</name>
<dbReference type="EMBL" id="JBHMEA010000051">
    <property type="protein sequence ID" value="MFB9233793.1"/>
    <property type="molecule type" value="Genomic_DNA"/>
</dbReference>
<accession>A0ABV5JM84</accession>
<sequence length="133" mass="13885">MISKRNIINLFGAGATAIALSVTAMPALAGMNGDSGTFIGQSNHVTTGGVSIVEEGGKFYVELADDFSLDGGPDPRVALGNNGYDSDTLLGELRELTGTQRYEIPASVDISDYNQVFIWCEIAGVPLGVATLN</sequence>
<gene>
    <name evidence="3" type="ORF">ACFFUT_18520</name>
</gene>
<keyword evidence="1" id="KW-0732">Signal</keyword>
<feature type="signal peptide" evidence="1">
    <location>
        <begin position="1"/>
        <end position="29"/>
    </location>
</feature>
<organism evidence="3 4">
    <name type="scientific">Pseudohalocynthiibacter aestuariivivens</name>
    <dbReference type="NCBI Taxonomy" id="1591409"/>
    <lineage>
        <taxon>Bacteria</taxon>
        <taxon>Pseudomonadati</taxon>
        <taxon>Pseudomonadota</taxon>
        <taxon>Alphaproteobacteria</taxon>
        <taxon>Rhodobacterales</taxon>
        <taxon>Paracoccaceae</taxon>
        <taxon>Pseudohalocynthiibacter</taxon>
    </lineage>
</organism>
<dbReference type="PROSITE" id="PS51549">
    <property type="entry name" value="DM13"/>
    <property type="match status" value="1"/>
</dbReference>
<keyword evidence="4" id="KW-1185">Reference proteome</keyword>
<feature type="domain" description="DM13" evidence="2">
    <location>
        <begin position="36"/>
        <end position="133"/>
    </location>
</feature>
<protein>
    <submittedName>
        <fullName evidence="3">DM13 domain-containing protein</fullName>
    </submittedName>
</protein>
<proteinExistence type="predicted"/>
<dbReference type="Proteomes" id="UP001589683">
    <property type="component" value="Unassembled WGS sequence"/>
</dbReference>
<reference evidence="3 4" key="1">
    <citation type="submission" date="2024-09" db="EMBL/GenBank/DDBJ databases">
        <authorList>
            <person name="Sun Q."/>
            <person name="Mori K."/>
        </authorList>
    </citation>
    <scope>NUCLEOTIDE SEQUENCE [LARGE SCALE GENOMIC DNA]</scope>
    <source>
        <strain evidence="3 4">CECT 8726</strain>
    </source>
</reference>
<dbReference type="Pfam" id="PF10517">
    <property type="entry name" value="DM13"/>
    <property type="match status" value="1"/>
</dbReference>
<evidence type="ECO:0000259" key="2">
    <source>
        <dbReference type="PROSITE" id="PS51549"/>
    </source>
</evidence>
<evidence type="ECO:0000256" key="1">
    <source>
        <dbReference type="SAM" id="SignalP"/>
    </source>
</evidence>
<dbReference type="InterPro" id="IPR019545">
    <property type="entry name" value="DM13_domain"/>
</dbReference>
<evidence type="ECO:0000313" key="4">
    <source>
        <dbReference type="Proteomes" id="UP001589683"/>
    </source>
</evidence>
<evidence type="ECO:0000313" key="3">
    <source>
        <dbReference type="EMBL" id="MFB9233793.1"/>
    </source>
</evidence>
<feature type="chain" id="PRO_5045415596" evidence="1">
    <location>
        <begin position="30"/>
        <end position="133"/>
    </location>
</feature>
<comment type="caution">
    <text evidence="3">The sequence shown here is derived from an EMBL/GenBank/DDBJ whole genome shotgun (WGS) entry which is preliminary data.</text>
</comment>